<proteinExistence type="predicted"/>
<sequence length="56" mass="6442">MDGWSRLQREEALFFREFFSVGEGKCLSESPKANRPFPLKSLSTHQPSDILSKEVK</sequence>
<keyword evidence="3" id="KW-1185">Reference proteome</keyword>
<organism evidence="2 3">
    <name type="scientific">Jeotgalibacillus campisalis</name>
    <dbReference type="NCBI Taxonomy" id="220754"/>
    <lineage>
        <taxon>Bacteria</taxon>
        <taxon>Bacillati</taxon>
        <taxon>Bacillota</taxon>
        <taxon>Bacilli</taxon>
        <taxon>Bacillales</taxon>
        <taxon>Caryophanaceae</taxon>
        <taxon>Jeotgalibacillus</taxon>
    </lineage>
</organism>
<evidence type="ECO:0000313" key="3">
    <source>
        <dbReference type="Proteomes" id="UP000031972"/>
    </source>
</evidence>
<gene>
    <name evidence="2" type="ORF">KR50_37240</name>
</gene>
<protein>
    <submittedName>
        <fullName evidence="2">Uncharacterized protein</fullName>
    </submittedName>
</protein>
<feature type="region of interest" description="Disordered" evidence="1">
    <location>
        <begin position="27"/>
        <end position="56"/>
    </location>
</feature>
<dbReference type="EMBL" id="JXRR01000022">
    <property type="protein sequence ID" value="KIL43321.1"/>
    <property type="molecule type" value="Genomic_DNA"/>
</dbReference>
<dbReference type="AlphaFoldDB" id="A0A0C2VFL2"/>
<dbReference type="Proteomes" id="UP000031972">
    <property type="component" value="Unassembled WGS sequence"/>
</dbReference>
<name>A0A0C2VFL2_9BACL</name>
<comment type="caution">
    <text evidence="2">The sequence shown here is derived from an EMBL/GenBank/DDBJ whole genome shotgun (WGS) entry which is preliminary data.</text>
</comment>
<evidence type="ECO:0000256" key="1">
    <source>
        <dbReference type="SAM" id="MobiDB-lite"/>
    </source>
</evidence>
<reference evidence="2 3" key="1">
    <citation type="submission" date="2015-01" db="EMBL/GenBank/DDBJ databases">
        <title>Jeotgalibacillus campisalis genome sequencing.</title>
        <authorList>
            <person name="Goh K.M."/>
            <person name="Chan K.-G."/>
            <person name="Yaakop A.S."/>
            <person name="Ee R."/>
            <person name="Gan H.M."/>
            <person name="Chan C.S."/>
        </authorList>
    </citation>
    <scope>NUCLEOTIDE SEQUENCE [LARGE SCALE GENOMIC DNA]</scope>
    <source>
        <strain evidence="2 3">SF-57</strain>
    </source>
</reference>
<evidence type="ECO:0000313" key="2">
    <source>
        <dbReference type="EMBL" id="KIL43321.1"/>
    </source>
</evidence>
<accession>A0A0C2VFL2</accession>